<comment type="caution">
    <text evidence="1">The sequence shown here is derived from an EMBL/GenBank/DDBJ whole genome shotgun (WGS) entry which is preliminary data.</text>
</comment>
<dbReference type="Proteomes" id="UP000499080">
    <property type="component" value="Unassembled WGS sequence"/>
</dbReference>
<sequence>MSRSRTIEEIINDIMQKLPYDTEELQQRLTEFVPRLNLGQKKFSIVFWNRLKMVKMDIFSECSRRYLGVFPSQSTQISLAQIRKDKSIADAVVRAVDVIAL</sequence>
<dbReference type="EMBL" id="BGPR01020178">
    <property type="protein sequence ID" value="GBN83997.1"/>
    <property type="molecule type" value="Genomic_DNA"/>
</dbReference>
<proteinExistence type="predicted"/>
<organism evidence="1 2">
    <name type="scientific">Araneus ventricosus</name>
    <name type="common">Orbweaver spider</name>
    <name type="synonym">Epeira ventricosa</name>
    <dbReference type="NCBI Taxonomy" id="182803"/>
    <lineage>
        <taxon>Eukaryota</taxon>
        <taxon>Metazoa</taxon>
        <taxon>Ecdysozoa</taxon>
        <taxon>Arthropoda</taxon>
        <taxon>Chelicerata</taxon>
        <taxon>Arachnida</taxon>
        <taxon>Araneae</taxon>
        <taxon>Araneomorphae</taxon>
        <taxon>Entelegynae</taxon>
        <taxon>Araneoidea</taxon>
        <taxon>Araneidae</taxon>
        <taxon>Araneus</taxon>
    </lineage>
</organism>
<gene>
    <name evidence="1" type="ORF">AVEN_116795_1</name>
</gene>
<keyword evidence="2" id="KW-1185">Reference proteome</keyword>
<protein>
    <submittedName>
        <fullName evidence="1">Uncharacterized protein</fullName>
    </submittedName>
</protein>
<evidence type="ECO:0000313" key="2">
    <source>
        <dbReference type="Proteomes" id="UP000499080"/>
    </source>
</evidence>
<accession>A0A4Y2S7J1</accession>
<name>A0A4Y2S7J1_ARAVE</name>
<dbReference type="AlphaFoldDB" id="A0A4Y2S7J1"/>
<reference evidence="1 2" key="1">
    <citation type="journal article" date="2019" name="Sci. Rep.">
        <title>Orb-weaving spider Araneus ventricosus genome elucidates the spidroin gene catalogue.</title>
        <authorList>
            <person name="Kono N."/>
            <person name="Nakamura H."/>
            <person name="Ohtoshi R."/>
            <person name="Moran D.A.P."/>
            <person name="Shinohara A."/>
            <person name="Yoshida Y."/>
            <person name="Fujiwara M."/>
            <person name="Mori M."/>
            <person name="Tomita M."/>
            <person name="Arakawa K."/>
        </authorList>
    </citation>
    <scope>NUCLEOTIDE SEQUENCE [LARGE SCALE GENOMIC DNA]</scope>
</reference>
<evidence type="ECO:0000313" key="1">
    <source>
        <dbReference type="EMBL" id="GBN83997.1"/>
    </source>
</evidence>